<evidence type="ECO:0000256" key="3">
    <source>
        <dbReference type="ARBA" id="ARBA00004663"/>
    </source>
</evidence>
<feature type="transmembrane region" description="Helical" evidence="19">
    <location>
        <begin position="151"/>
        <end position="172"/>
    </location>
</feature>
<evidence type="ECO:0000256" key="16">
    <source>
        <dbReference type="ARBA" id="ARBA00032853"/>
    </source>
</evidence>
<dbReference type="KEGG" id="paqt:E8L99_13405"/>
<dbReference type="PANTHER" id="PTHR34148:SF1">
    <property type="entry name" value="ADENOSYLCOBINAMIDE-GDP RIBAZOLETRANSFERASE"/>
    <property type="match status" value="1"/>
</dbReference>
<keyword evidence="11 19" id="KW-0460">Magnesium</keyword>
<feature type="transmembrane region" description="Helical" evidence="19">
    <location>
        <begin position="43"/>
        <end position="63"/>
    </location>
</feature>
<dbReference type="RefSeq" id="WP_137100016.1">
    <property type="nucleotide sequence ID" value="NZ_CP039865.1"/>
</dbReference>
<name>A0A4D7QI98_9HYPH</name>
<evidence type="ECO:0000256" key="18">
    <source>
        <dbReference type="ARBA" id="ARBA00049504"/>
    </source>
</evidence>
<evidence type="ECO:0000256" key="19">
    <source>
        <dbReference type="HAMAP-Rule" id="MF_00719"/>
    </source>
</evidence>
<keyword evidence="8 19" id="KW-0169">Cobalamin biosynthesis</keyword>
<keyword evidence="9 19" id="KW-0808">Transferase</keyword>
<dbReference type="UniPathway" id="UPA00148">
    <property type="reaction ID" value="UER00238"/>
</dbReference>
<feature type="transmembrane region" description="Helical" evidence="19">
    <location>
        <begin position="205"/>
        <end position="232"/>
    </location>
</feature>
<comment type="catalytic activity">
    <reaction evidence="17 19">
        <text>alpha-ribazole + adenosylcob(III)inamide-GDP = adenosylcob(III)alamin + GMP + H(+)</text>
        <dbReference type="Rhea" id="RHEA:16049"/>
        <dbReference type="ChEBI" id="CHEBI:10329"/>
        <dbReference type="ChEBI" id="CHEBI:15378"/>
        <dbReference type="ChEBI" id="CHEBI:18408"/>
        <dbReference type="ChEBI" id="CHEBI:58115"/>
        <dbReference type="ChEBI" id="CHEBI:60487"/>
        <dbReference type="EC" id="2.7.8.26"/>
    </reaction>
</comment>
<dbReference type="InterPro" id="IPR003805">
    <property type="entry name" value="CobS"/>
</dbReference>
<dbReference type="HAMAP" id="MF_00719">
    <property type="entry name" value="CobS"/>
    <property type="match status" value="1"/>
</dbReference>
<dbReference type="EMBL" id="CP039865">
    <property type="protein sequence ID" value="QCK86685.1"/>
    <property type="molecule type" value="Genomic_DNA"/>
</dbReference>
<dbReference type="Pfam" id="PF02654">
    <property type="entry name" value="CobS"/>
    <property type="match status" value="1"/>
</dbReference>
<sequence>MTDLHPAPSLWRDTIQSLRFYSRLPLPVLPGEDDPHRVPDFAVLARAVPMAGLVLGGLAGMILVPAALVLPALVAATLAVGCSIIMTGAFHEDGLADTADSFGGMTRDRRLDIMKDSRIGTFGGAALIIALMLKVTTLASLIPQVGIGGTALALAACGALSRTAALALAFYLPPARDDGAAYATGAPTPESWDQARFFALLTAPLLWPAGGVAGTVTAILVIVGVAFGMVALARRHVGGYVGDMAGATQQVSEIAVLMTLLILA</sequence>
<dbReference type="PANTHER" id="PTHR34148">
    <property type="entry name" value="ADENOSYLCOBINAMIDE-GDP RIBAZOLETRANSFERASE"/>
    <property type="match status" value="1"/>
</dbReference>
<evidence type="ECO:0000256" key="2">
    <source>
        <dbReference type="ARBA" id="ARBA00004651"/>
    </source>
</evidence>
<feature type="transmembrane region" description="Helical" evidence="19">
    <location>
        <begin position="119"/>
        <end position="139"/>
    </location>
</feature>
<reference evidence="20 21" key="1">
    <citation type="submission" date="2019-04" db="EMBL/GenBank/DDBJ databases">
        <title>Phreatobacter aquaticus sp. nov.</title>
        <authorList>
            <person name="Choi A."/>
            <person name="Baek K."/>
        </authorList>
    </citation>
    <scope>NUCLEOTIDE SEQUENCE [LARGE SCALE GENOMIC DNA]</scope>
    <source>
        <strain evidence="20 21">NMCR1094</strain>
    </source>
</reference>
<comment type="subcellular location">
    <subcellularLocation>
        <location evidence="2 19">Cell membrane</location>
        <topology evidence="2 19">Multi-pass membrane protein</topology>
    </subcellularLocation>
</comment>
<protein>
    <recommendedName>
        <fullName evidence="6 19">Adenosylcobinamide-GDP ribazoletransferase</fullName>
        <ecNumber evidence="5 19">2.7.8.26</ecNumber>
    </recommendedName>
    <alternativeName>
        <fullName evidence="16 19">Cobalamin synthase</fullName>
    </alternativeName>
    <alternativeName>
        <fullName evidence="15 19">Cobalamin-5'-phosphate synthase</fullName>
    </alternativeName>
</protein>
<evidence type="ECO:0000256" key="11">
    <source>
        <dbReference type="ARBA" id="ARBA00022842"/>
    </source>
</evidence>
<evidence type="ECO:0000256" key="4">
    <source>
        <dbReference type="ARBA" id="ARBA00010561"/>
    </source>
</evidence>
<dbReference type="OrthoDB" id="9794626at2"/>
<comment type="cofactor">
    <cofactor evidence="1 19">
        <name>Mg(2+)</name>
        <dbReference type="ChEBI" id="CHEBI:18420"/>
    </cofactor>
</comment>
<evidence type="ECO:0000256" key="6">
    <source>
        <dbReference type="ARBA" id="ARBA00015850"/>
    </source>
</evidence>
<evidence type="ECO:0000256" key="10">
    <source>
        <dbReference type="ARBA" id="ARBA00022692"/>
    </source>
</evidence>
<gene>
    <name evidence="19 20" type="primary">cobS</name>
    <name evidence="20" type="ORF">E8L99_13405</name>
</gene>
<evidence type="ECO:0000256" key="8">
    <source>
        <dbReference type="ARBA" id="ARBA00022573"/>
    </source>
</evidence>
<keyword evidence="7 19" id="KW-1003">Cell membrane</keyword>
<evidence type="ECO:0000256" key="15">
    <source>
        <dbReference type="ARBA" id="ARBA00032605"/>
    </source>
</evidence>
<evidence type="ECO:0000256" key="17">
    <source>
        <dbReference type="ARBA" id="ARBA00048623"/>
    </source>
</evidence>
<dbReference type="GO" id="GO:0009236">
    <property type="term" value="P:cobalamin biosynthetic process"/>
    <property type="evidence" value="ECO:0007669"/>
    <property type="project" value="UniProtKB-UniRule"/>
</dbReference>
<feature type="transmembrane region" description="Helical" evidence="19">
    <location>
        <begin position="70"/>
        <end position="90"/>
    </location>
</feature>
<comment type="catalytic activity">
    <reaction evidence="18 19">
        <text>alpha-ribazole 5'-phosphate + adenosylcob(III)inamide-GDP = adenosylcob(III)alamin 5'-phosphate + GMP + H(+)</text>
        <dbReference type="Rhea" id="RHEA:23560"/>
        <dbReference type="ChEBI" id="CHEBI:15378"/>
        <dbReference type="ChEBI" id="CHEBI:57918"/>
        <dbReference type="ChEBI" id="CHEBI:58115"/>
        <dbReference type="ChEBI" id="CHEBI:60487"/>
        <dbReference type="ChEBI" id="CHEBI:60493"/>
        <dbReference type="EC" id="2.7.8.26"/>
    </reaction>
</comment>
<evidence type="ECO:0000256" key="5">
    <source>
        <dbReference type="ARBA" id="ARBA00013200"/>
    </source>
</evidence>
<dbReference type="GO" id="GO:0008818">
    <property type="term" value="F:cobalamin 5'-phosphate synthase activity"/>
    <property type="evidence" value="ECO:0007669"/>
    <property type="project" value="UniProtKB-UniRule"/>
</dbReference>
<evidence type="ECO:0000256" key="9">
    <source>
        <dbReference type="ARBA" id="ARBA00022679"/>
    </source>
</evidence>
<keyword evidence="13 19" id="KW-0472">Membrane</keyword>
<evidence type="ECO:0000256" key="13">
    <source>
        <dbReference type="ARBA" id="ARBA00023136"/>
    </source>
</evidence>
<evidence type="ECO:0000256" key="12">
    <source>
        <dbReference type="ARBA" id="ARBA00022989"/>
    </source>
</evidence>
<dbReference type="Proteomes" id="UP000298588">
    <property type="component" value="Chromosome"/>
</dbReference>
<keyword evidence="12 19" id="KW-1133">Transmembrane helix</keyword>
<dbReference type="GO" id="GO:0051073">
    <property type="term" value="F:adenosylcobinamide-GDP ribazoletransferase activity"/>
    <property type="evidence" value="ECO:0007669"/>
    <property type="project" value="UniProtKB-UniRule"/>
</dbReference>
<dbReference type="GO" id="GO:0005886">
    <property type="term" value="C:plasma membrane"/>
    <property type="evidence" value="ECO:0007669"/>
    <property type="project" value="UniProtKB-SubCell"/>
</dbReference>
<proteinExistence type="inferred from homology"/>
<evidence type="ECO:0000313" key="21">
    <source>
        <dbReference type="Proteomes" id="UP000298588"/>
    </source>
</evidence>
<comment type="function">
    <text evidence="14 19">Joins adenosylcobinamide-GDP and alpha-ribazole to generate adenosylcobalamin (Ado-cobalamin). Also synthesizes adenosylcobalamin 5'-phosphate from adenosylcobinamide-GDP and alpha-ribazole 5'-phosphate.</text>
</comment>
<comment type="pathway">
    <text evidence="3 19">Cofactor biosynthesis; adenosylcobalamin biosynthesis; adenosylcobalamin from cob(II)yrinate a,c-diamide: step 7/7.</text>
</comment>
<keyword evidence="10 19" id="KW-0812">Transmembrane</keyword>
<evidence type="ECO:0000313" key="20">
    <source>
        <dbReference type="EMBL" id="QCK86685.1"/>
    </source>
</evidence>
<evidence type="ECO:0000256" key="7">
    <source>
        <dbReference type="ARBA" id="ARBA00022475"/>
    </source>
</evidence>
<evidence type="ECO:0000256" key="14">
    <source>
        <dbReference type="ARBA" id="ARBA00025228"/>
    </source>
</evidence>
<dbReference type="AlphaFoldDB" id="A0A4D7QI98"/>
<comment type="similarity">
    <text evidence="4 19">Belongs to the CobS family.</text>
</comment>
<evidence type="ECO:0000256" key="1">
    <source>
        <dbReference type="ARBA" id="ARBA00001946"/>
    </source>
</evidence>
<keyword evidence="21" id="KW-1185">Reference proteome</keyword>
<accession>A0A4D7QI98</accession>
<organism evidence="20 21">
    <name type="scientific">Phreatobacter aquaticus</name>
    <dbReference type="NCBI Taxonomy" id="2570229"/>
    <lineage>
        <taxon>Bacteria</taxon>
        <taxon>Pseudomonadati</taxon>
        <taxon>Pseudomonadota</taxon>
        <taxon>Alphaproteobacteria</taxon>
        <taxon>Hyphomicrobiales</taxon>
        <taxon>Phreatobacteraceae</taxon>
        <taxon>Phreatobacter</taxon>
    </lineage>
</organism>
<dbReference type="NCBIfam" id="TIGR00317">
    <property type="entry name" value="cobS"/>
    <property type="match status" value="1"/>
</dbReference>
<dbReference type="EC" id="2.7.8.26" evidence="5 19"/>